<keyword evidence="6" id="KW-0406">Ion transport</keyword>
<keyword evidence="4" id="KW-0812">Transmembrane</keyword>
<dbReference type="Proteomes" id="UP001642487">
    <property type="component" value="Chromosome 10"/>
</dbReference>
<reference evidence="9 10" key="1">
    <citation type="submission" date="2024-03" db="EMBL/GenBank/DDBJ databases">
        <authorList>
            <person name="Gkanogiannis A."/>
            <person name="Becerra Lopez-Lavalle L."/>
        </authorList>
    </citation>
    <scope>NUCLEOTIDE SEQUENCE [LARGE SCALE GENOMIC DNA]</scope>
</reference>
<organism evidence="9 10">
    <name type="scientific">Citrullus colocynthis</name>
    <name type="common">colocynth</name>
    <dbReference type="NCBI Taxonomy" id="252529"/>
    <lineage>
        <taxon>Eukaryota</taxon>
        <taxon>Viridiplantae</taxon>
        <taxon>Streptophyta</taxon>
        <taxon>Embryophyta</taxon>
        <taxon>Tracheophyta</taxon>
        <taxon>Spermatophyta</taxon>
        <taxon>Magnoliopsida</taxon>
        <taxon>eudicotyledons</taxon>
        <taxon>Gunneridae</taxon>
        <taxon>Pentapetalae</taxon>
        <taxon>rosids</taxon>
        <taxon>fabids</taxon>
        <taxon>Cucurbitales</taxon>
        <taxon>Cucurbitaceae</taxon>
        <taxon>Benincaseae</taxon>
        <taxon>Citrullus</taxon>
    </lineage>
</organism>
<name>A0ABP0XXF8_9ROSI</name>
<comment type="similarity">
    <text evidence="2">Belongs to the aromatic acid exporter (TC 2.A.85) family.</text>
</comment>
<accession>A0ABP0XXF8</accession>
<evidence type="ECO:0000256" key="7">
    <source>
        <dbReference type="ARBA" id="ARBA00023136"/>
    </source>
</evidence>
<keyword evidence="8" id="KW-0407">Ion channel</keyword>
<keyword evidence="7" id="KW-0472">Membrane</keyword>
<evidence type="ECO:0000256" key="8">
    <source>
        <dbReference type="ARBA" id="ARBA00023303"/>
    </source>
</evidence>
<keyword evidence="10" id="KW-1185">Reference proteome</keyword>
<keyword evidence="5" id="KW-1133">Transmembrane helix</keyword>
<evidence type="ECO:0000313" key="9">
    <source>
        <dbReference type="EMBL" id="CAK9311405.1"/>
    </source>
</evidence>
<dbReference type="Pfam" id="PF11744">
    <property type="entry name" value="ALMT"/>
    <property type="match status" value="2"/>
</dbReference>
<evidence type="ECO:0000313" key="10">
    <source>
        <dbReference type="Proteomes" id="UP001642487"/>
    </source>
</evidence>
<comment type="subcellular location">
    <subcellularLocation>
        <location evidence="1">Membrane</location>
        <topology evidence="1">Multi-pass membrane protein</topology>
    </subcellularLocation>
</comment>
<proteinExistence type="inferred from homology"/>
<evidence type="ECO:0000256" key="1">
    <source>
        <dbReference type="ARBA" id="ARBA00004141"/>
    </source>
</evidence>
<evidence type="ECO:0000256" key="6">
    <source>
        <dbReference type="ARBA" id="ARBA00023065"/>
    </source>
</evidence>
<dbReference type="EMBL" id="OZ021744">
    <property type="protein sequence ID" value="CAK9311405.1"/>
    <property type="molecule type" value="Genomic_DNA"/>
</dbReference>
<dbReference type="InterPro" id="IPR020966">
    <property type="entry name" value="ALMT"/>
</dbReference>
<evidence type="ECO:0008006" key="11">
    <source>
        <dbReference type="Google" id="ProtNLM"/>
    </source>
</evidence>
<evidence type="ECO:0000256" key="5">
    <source>
        <dbReference type="ARBA" id="ARBA00022989"/>
    </source>
</evidence>
<protein>
    <recommendedName>
        <fullName evidence="11">Aluminum-activated malate transporter</fullName>
    </recommendedName>
</protein>
<evidence type="ECO:0000256" key="4">
    <source>
        <dbReference type="ARBA" id="ARBA00022692"/>
    </source>
</evidence>
<gene>
    <name evidence="9" type="ORF">CITCOLO1_LOCUS3065</name>
</gene>
<sequence length="149" mass="17171">MFIVTFTIVSISGYQVDNFFTLAYQRLSSVLAGGAICIIICMDLVRNIFIVHEDEEEKHVTDTKKDKSFLQEYKVVLDSSTTEESLANFGRWEPKHGKFGFHHPWKHYLKIGSLARQCAYGIEALNGYLSPENICYCNLEEQLKFYART</sequence>
<evidence type="ECO:0000256" key="3">
    <source>
        <dbReference type="ARBA" id="ARBA00022448"/>
    </source>
</evidence>
<dbReference type="PANTHER" id="PTHR31086">
    <property type="entry name" value="ALUMINUM-ACTIVATED MALATE TRANSPORTER 10"/>
    <property type="match status" value="1"/>
</dbReference>
<evidence type="ECO:0000256" key="2">
    <source>
        <dbReference type="ARBA" id="ARBA00007079"/>
    </source>
</evidence>
<keyword evidence="3" id="KW-0813">Transport</keyword>